<evidence type="ECO:0000313" key="1">
    <source>
        <dbReference type="EMBL" id="OEJ99090.1"/>
    </source>
</evidence>
<organism evidence="1 2">
    <name type="scientific">Flavivirga aquatica</name>
    <dbReference type="NCBI Taxonomy" id="1849968"/>
    <lineage>
        <taxon>Bacteria</taxon>
        <taxon>Pseudomonadati</taxon>
        <taxon>Bacteroidota</taxon>
        <taxon>Flavobacteriia</taxon>
        <taxon>Flavobacteriales</taxon>
        <taxon>Flavobacteriaceae</taxon>
        <taxon>Flavivirga</taxon>
    </lineage>
</organism>
<comment type="caution">
    <text evidence="1">The sequence shown here is derived from an EMBL/GenBank/DDBJ whole genome shotgun (WGS) entry which is preliminary data.</text>
</comment>
<dbReference type="STRING" id="1849968.A8C32_07905"/>
<name>A0A1E5SJ00_9FLAO</name>
<gene>
    <name evidence="1" type="ORF">A8C32_07905</name>
</gene>
<dbReference type="AlphaFoldDB" id="A0A1E5SJ00"/>
<sequence length="108" mass="12433">MADNTIKITEKKDPPRIKEEFSVLRITVRPSDPNANWKIAPAAQKPAELKFAKPLVENIEGPFDENNELVDEMEVDKTYVFKATKFKESTFTPIKHIWFAEQIDNGEI</sequence>
<evidence type="ECO:0000313" key="2">
    <source>
        <dbReference type="Proteomes" id="UP000095713"/>
    </source>
</evidence>
<keyword evidence="2" id="KW-1185">Reference proteome</keyword>
<accession>A0A1E5SJ00</accession>
<proteinExistence type="predicted"/>
<dbReference type="Proteomes" id="UP000095713">
    <property type="component" value="Unassembled WGS sequence"/>
</dbReference>
<dbReference type="EMBL" id="MDJD01000054">
    <property type="protein sequence ID" value="OEJ99090.1"/>
    <property type="molecule type" value="Genomic_DNA"/>
</dbReference>
<dbReference type="OrthoDB" id="612868at2"/>
<protein>
    <submittedName>
        <fullName evidence="1">Uncharacterized protein</fullName>
    </submittedName>
</protein>
<reference evidence="1 2" key="1">
    <citation type="submission" date="2016-05" db="EMBL/GenBank/DDBJ databases">
        <title>Draft Genome Sequence of Algibacter sp. Strain SK-16 Isolated from the Surface Water of Aburatsubo Inlet.</title>
        <authorList>
            <person name="Wong S.-K."/>
            <person name="Yoshizawa S."/>
            <person name="Nakajima Y."/>
            <person name="Ogura Y."/>
            <person name="Tetsuya H."/>
            <person name="Hamasaki K."/>
        </authorList>
    </citation>
    <scope>NUCLEOTIDE SEQUENCE [LARGE SCALE GENOMIC DNA]</scope>
    <source>
        <strain evidence="1 2">SK-16</strain>
    </source>
</reference>
<dbReference type="RefSeq" id="WP_069831773.1">
    <property type="nucleotide sequence ID" value="NZ_MDJD01000054.1"/>
</dbReference>